<reference evidence="2 3" key="1">
    <citation type="journal article" date="2024" name="J Genomics">
        <title>Draft genome sequencing and assembly of Favolaschia claudopus CIRM-BRFM 2984 isolated from oak limbs.</title>
        <authorList>
            <person name="Navarro D."/>
            <person name="Drula E."/>
            <person name="Chaduli D."/>
            <person name="Cazenave R."/>
            <person name="Ahrendt S."/>
            <person name="Wang J."/>
            <person name="Lipzen A."/>
            <person name="Daum C."/>
            <person name="Barry K."/>
            <person name="Grigoriev I.V."/>
            <person name="Favel A."/>
            <person name="Rosso M.N."/>
            <person name="Martin F."/>
        </authorList>
    </citation>
    <scope>NUCLEOTIDE SEQUENCE [LARGE SCALE GENOMIC DNA]</scope>
    <source>
        <strain evidence="2 3">CIRM-BRFM 2984</strain>
    </source>
</reference>
<protein>
    <submittedName>
        <fullName evidence="2">Clampless1 Clp1 protein</fullName>
    </submittedName>
</protein>
<gene>
    <name evidence="2" type="ORF">R3P38DRAFT_2631259</name>
</gene>
<dbReference type="Proteomes" id="UP001362999">
    <property type="component" value="Unassembled WGS sequence"/>
</dbReference>
<evidence type="ECO:0000256" key="1">
    <source>
        <dbReference type="SAM" id="MobiDB-lite"/>
    </source>
</evidence>
<organism evidence="2 3">
    <name type="scientific">Favolaschia claudopus</name>
    <dbReference type="NCBI Taxonomy" id="2862362"/>
    <lineage>
        <taxon>Eukaryota</taxon>
        <taxon>Fungi</taxon>
        <taxon>Dikarya</taxon>
        <taxon>Basidiomycota</taxon>
        <taxon>Agaricomycotina</taxon>
        <taxon>Agaricomycetes</taxon>
        <taxon>Agaricomycetidae</taxon>
        <taxon>Agaricales</taxon>
        <taxon>Marasmiineae</taxon>
        <taxon>Mycenaceae</taxon>
        <taxon>Favolaschia</taxon>
    </lineage>
</organism>
<evidence type="ECO:0000313" key="2">
    <source>
        <dbReference type="EMBL" id="KAK7019936.1"/>
    </source>
</evidence>
<feature type="region of interest" description="Disordered" evidence="1">
    <location>
        <begin position="1"/>
        <end position="21"/>
    </location>
</feature>
<feature type="compositionally biased region" description="Basic residues" evidence="1">
    <location>
        <begin position="35"/>
        <end position="44"/>
    </location>
</feature>
<keyword evidence="3" id="KW-1185">Reference proteome</keyword>
<feature type="compositionally biased region" description="Basic residues" evidence="1">
    <location>
        <begin position="54"/>
        <end position="63"/>
    </location>
</feature>
<comment type="caution">
    <text evidence="2">The sequence shown here is derived from an EMBL/GenBank/DDBJ whole genome shotgun (WGS) entry which is preliminary data.</text>
</comment>
<dbReference type="EMBL" id="JAWWNJ010000042">
    <property type="protein sequence ID" value="KAK7019936.1"/>
    <property type="molecule type" value="Genomic_DNA"/>
</dbReference>
<feature type="region of interest" description="Disordered" evidence="1">
    <location>
        <begin position="353"/>
        <end position="382"/>
    </location>
</feature>
<feature type="region of interest" description="Disordered" evidence="1">
    <location>
        <begin position="33"/>
        <end position="65"/>
    </location>
</feature>
<proteinExistence type="predicted"/>
<evidence type="ECO:0000313" key="3">
    <source>
        <dbReference type="Proteomes" id="UP001362999"/>
    </source>
</evidence>
<accession>A0AAW0B3P2</accession>
<feature type="compositionally biased region" description="Low complexity" evidence="1">
    <location>
        <begin position="356"/>
        <end position="382"/>
    </location>
</feature>
<dbReference type="AlphaFoldDB" id="A0AAW0B3P2"/>
<sequence>MVLQVKRNENAPPRAFHPHNSIKSIGSRLRSSFHDHKRTHRARTAARGSTHASKQGKHKRTKTSHSATLDFEVATMPQTSMDVEMVDAEPQPRTTKTYRLPKDLLRPVLPEVSIKALVDVDPELTEDLPIEYIRDYMEELGPGLLRAAVTVVANPPKDALPKEIAITVNDHSDYPPPTHMLAIHGRTTSDAPGTARRQVTLVPLHSVVLSLHCARLPKLSPSPSPPTYLSDDRTQLVVPVQPLCLPSPPTFNLLSAFLYTKRADHLLKSLLPCPPPPTLDDERAKGLPSFATHLAETYTAQALLRHINSVHGLWQNACVLGVLIDELWDMIDLAWEVLLTAMAISQGKAHLMLRRPSSTPPSDAASSSATPEPTSTASTPAP</sequence>
<name>A0AAW0B3P2_9AGAR</name>